<keyword evidence="1 3" id="KW-0853">WD repeat</keyword>
<dbReference type="InterPro" id="IPR036322">
    <property type="entry name" value="WD40_repeat_dom_sf"/>
</dbReference>
<feature type="region of interest" description="Disordered" evidence="4">
    <location>
        <begin position="301"/>
        <end position="345"/>
    </location>
</feature>
<name>A0AAW1RHE1_9CHLO</name>
<keyword evidence="6" id="KW-1185">Reference proteome</keyword>
<sequence>MHAHLRLREQNLAGSPTRFSKEATYDSALIKRLKLERLLKGHDGCVNTVSFSPGGELLVSGSDDVQIIFWDWQTGRQRLSWNSGHRNNVFQARVLPFSSDKTVVSCAADGQVRVADVAEGGRVSTRRLATHEGRAHKMALNPDAPACFLSCGEDGQVMQHDLREGRGIHRKLLVCKGRNARVVDLNSIHINPQQPWQFVVGGSDALARVYDNRRTAGASHWSQAGRQPGNTGWGRAALGQPVRRLAPQHLVRDDKKHVHITCAHFSQQGEVLASYNDENIYLFAAETRASRAALAARRASNAEASCSSKRSHSSMAPSSGPRRSSSSGRSPRPHQQARHDSAPPVAGEELVDATVLSHEFIGPQPITSVDASEPHTSADGGVDASGSASQPAAWPAACEPSRSADRAADASPSASQPNQAHQAAQGSVQHDGRESPGNAELAAQAASSGCGVQSDPARSSGKPQVGLPNQSEPPDPGPATSNPGTTSGVMQPSDDHLQSSVKIIAESSRQVAAELRQVQHSLEEAEEMSGPRQAVTRAQLAALRRRELLNDHDEPGAAEDAELGQMGPEPQPQAWPSALDFLPEPSAEELPADSQQLTLVNGITDDDSHEEVEDDMDEDSDDVSEDDDDADDDDDSDEDDEGSVPIGYGDAEDEEPGPGQDDSSLEDCVVQQYKGHRNNKTVKGVSFMGAADEWVVSGSDCGHIFIWDKASAKLQNWLHGDRHVVNCLEPHPTMPSFLATSGIENDIKIWSPTAEEPQSIPHEAHEVMQSNMRGQGQVFSRQMMLTPAALRRILRYRNNPDPVERMHLFRQVLDETESSDEEPGSEGEASDEDTPGDAPRQPRVRIPRPGRRDCSIQ</sequence>
<feature type="region of interest" description="Disordered" evidence="4">
    <location>
        <begin position="813"/>
        <end position="857"/>
    </location>
</feature>
<feature type="compositionally biased region" description="Acidic residues" evidence="4">
    <location>
        <begin position="814"/>
        <end position="835"/>
    </location>
</feature>
<keyword evidence="2" id="KW-0677">Repeat</keyword>
<evidence type="ECO:0000256" key="1">
    <source>
        <dbReference type="ARBA" id="ARBA00022574"/>
    </source>
</evidence>
<dbReference type="GO" id="GO:0005737">
    <property type="term" value="C:cytoplasm"/>
    <property type="evidence" value="ECO:0007669"/>
    <property type="project" value="TreeGrafter"/>
</dbReference>
<feature type="compositionally biased region" description="Acidic residues" evidence="4">
    <location>
        <begin position="604"/>
        <end position="642"/>
    </location>
</feature>
<dbReference type="AlphaFoldDB" id="A0AAW1RHE1"/>
<dbReference type="Pfam" id="PF00400">
    <property type="entry name" value="WD40"/>
    <property type="match status" value="2"/>
</dbReference>
<reference evidence="5 6" key="1">
    <citation type="journal article" date="2024" name="Nat. Commun.">
        <title>Phylogenomics reveals the evolutionary origins of lichenization in chlorophyte algae.</title>
        <authorList>
            <person name="Puginier C."/>
            <person name="Libourel C."/>
            <person name="Otte J."/>
            <person name="Skaloud P."/>
            <person name="Haon M."/>
            <person name="Grisel S."/>
            <person name="Petersen M."/>
            <person name="Berrin J.G."/>
            <person name="Delaux P.M."/>
            <person name="Dal Grande F."/>
            <person name="Keller J."/>
        </authorList>
    </citation>
    <scope>NUCLEOTIDE SEQUENCE [LARGE SCALE GENOMIC DNA]</scope>
    <source>
        <strain evidence="5 6">SAG 2145</strain>
    </source>
</reference>
<gene>
    <name evidence="5" type="ORF">WJX74_004689</name>
</gene>
<dbReference type="SMART" id="SM00320">
    <property type="entry name" value="WD40"/>
    <property type="match status" value="7"/>
</dbReference>
<accession>A0AAW1RHE1</accession>
<dbReference type="SUPFAM" id="SSF50978">
    <property type="entry name" value="WD40 repeat-like"/>
    <property type="match status" value="1"/>
</dbReference>
<feature type="compositionally biased region" description="Basic and acidic residues" evidence="4">
    <location>
        <begin position="545"/>
        <end position="555"/>
    </location>
</feature>
<evidence type="ECO:0000313" key="6">
    <source>
        <dbReference type="Proteomes" id="UP001438707"/>
    </source>
</evidence>
<feature type="region of interest" description="Disordered" evidence="4">
    <location>
        <begin position="545"/>
        <end position="665"/>
    </location>
</feature>
<evidence type="ECO:0000256" key="2">
    <source>
        <dbReference type="ARBA" id="ARBA00022737"/>
    </source>
</evidence>
<evidence type="ECO:0000256" key="3">
    <source>
        <dbReference type="PROSITE-ProRule" id="PRU00221"/>
    </source>
</evidence>
<dbReference type="PANTHER" id="PTHR15574">
    <property type="entry name" value="WD REPEAT DOMAIN-CONTAINING FAMILY"/>
    <property type="match status" value="1"/>
</dbReference>
<feature type="compositionally biased region" description="Low complexity" evidence="4">
    <location>
        <begin position="409"/>
        <end position="425"/>
    </location>
</feature>
<evidence type="ECO:0000313" key="5">
    <source>
        <dbReference type="EMBL" id="KAK9833023.1"/>
    </source>
</evidence>
<feature type="region of interest" description="Disordered" evidence="4">
    <location>
        <begin position="365"/>
        <end position="505"/>
    </location>
</feature>
<comment type="caution">
    <text evidence="5">The sequence shown here is derived from an EMBL/GenBank/DDBJ whole genome shotgun (WGS) entry which is preliminary data.</text>
</comment>
<dbReference type="InterPro" id="IPR015943">
    <property type="entry name" value="WD40/YVTN_repeat-like_dom_sf"/>
</dbReference>
<dbReference type="InterPro" id="IPR045151">
    <property type="entry name" value="DCAF8"/>
</dbReference>
<dbReference type="InterPro" id="IPR001680">
    <property type="entry name" value="WD40_rpt"/>
</dbReference>
<feature type="compositionally biased region" description="Polar residues" evidence="4">
    <location>
        <begin position="479"/>
        <end position="490"/>
    </location>
</feature>
<organism evidence="5 6">
    <name type="scientific">Apatococcus lobatus</name>
    <dbReference type="NCBI Taxonomy" id="904363"/>
    <lineage>
        <taxon>Eukaryota</taxon>
        <taxon>Viridiplantae</taxon>
        <taxon>Chlorophyta</taxon>
        <taxon>core chlorophytes</taxon>
        <taxon>Trebouxiophyceae</taxon>
        <taxon>Chlorellales</taxon>
        <taxon>Chlorellaceae</taxon>
        <taxon>Apatococcus</taxon>
    </lineage>
</organism>
<dbReference type="PROSITE" id="PS50082">
    <property type="entry name" value="WD_REPEATS_2"/>
    <property type="match status" value="1"/>
</dbReference>
<feature type="compositionally biased region" description="Low complexity" evidence="4">
    <location>
        <begin position="317"/>
        <end position="330"/>
    </location>
</feature>
<dbReference type="PROSITE" id="PS50294">
    <property type="entry name" value="WD_REPEATS_REGION"/>
    <property type="match status" value="1"/>
</dbReference>
<dbReference type="GO" id="GO:0080008">
    <property type="term" value="C:Cul4-RING E3 ubiquitin ligase complex"/>
    <property type="evidence" value="ECO:0007669"/>
    <property type="project" value="TreeGrafter"/>
</dbReference>
<evidence type="ECO:0000256" key="4">
    <source>
        <dbReference type="SAM" id="MobiDB-lite"/>
    </source>
</evidence>
<proteinExistence type="predicted"/>
<feature type="repeat" description="WD" evidence="3">
    <location>
        <begin position="39"/>
        <end position="80"/>
    </location>
</feature>
<dbReference type="Gene3D" id="2.130.10.10">
    <property type="entry name" value="YVTN repeat-like/Quinoprotein amine dehydrogenase"/>
    <property type="match status" value="2"/>
</dbReference>
<protein>
    <recommendedName>
        <fullName evidence="7">DDB1- and CUL4-associated factor 8-like</fullName>
    </recommendedName>
</protein>
<dbReference type="Proteomes" id="UP001438707">
    <property type="component" value="Unassembled WGS sequence"/>
</dbReference>
<dbReference type="PANTHER" id="PTHR15574:SF21">
    <property type="entry name" value="DDB1- AND CUL4-ASSOCIATED FACTOR 8"/>
    <property type="match status" value="1"/>
</dbReference>
<evidence type="ECO:0008006" key="7">
    <source>
        <dbReference type="Google" id="ProtNLM"/>
    </source>
</evidence>
<dbReference type="EMBL" id="JALJOS010000011">
    <property type="protein sequence ID" value="KAK9833023.1"/>
    <property type="molecule type" value="Genomic_DNA"/>
</dbReference>